<dbReference type="SUPFAM" id="SSF46689">
    <property type="entry name" value="Homeodomain-like"/>
    <property type="match status" value="2"/>
</dbReference>
<evidence type="ECO:0000313" key="7">
    <source>
        <dbReference type="Proteomes" id="UP001082899"/>
    </source>
</evidence>
<dbReference type="InterPro" id="IPR029062">
    <property type="entry name" value="Class_I_gatase-like"/>
</dbReference>
<evidence type="ECO:0000259" key="5">
    <source>
        <dbReference type="PROSITE" id="PS01124"/>
    </source>
</evidence>
<dbReference type="Gene3D" id="3.40.50.880">
    <property type="match status" value="1"/>
</dbReference>
<keyword evidence="7" id="KW-1185">Reference proteome</keyword>
<dbReference type="InterPro" id="IPR018060">
    <property type="entry name" value="HTH_AraC"/>
</dbReference>
<dbReference type="InterPro" id="IPR009057">
    <property type="entry name" value="Homeodomain-like_sf"/>
</dbReference>
<dbReference type="PROSITE" id="PS00041">
    <property type="entry name" value="HTH_ARAC_FAMILY_1"/>
    <property type="match status" value="1"/>
</dbReference>
<gene>
    <name evidence="6" type="ORF">OVY01_02040</name>
</gene>
<dbReference type="PANTHER" id="PTHR43130">
    <property type="entry name" value="ARAC-FAMILY TRANSCRIPTIONAL REGULATOR"/>
    <property type="match status" value="1"/>
</dbReference>
<reference evidence="6" key="1">
    <citation type="submission" date="2022-11" db="EMBL/GenBank/DDBJ databases">
        <title>Robbsia betulipollinis sp. nov., isolated from pollen of birch (Betula pendula).</title>
        <authorList>
            <person name="Shi H."/>
            <person name="Ambika Manirajan B."/>
            <person name="Ratering S."/>
            <person name="Geissler-Plaum R."/>
            <person name="Schnell S."/>
        </authorList>
    </citation>
    <scope>NUCLEOTIDE SEQUENCE</scope>
    <source>
        <strain evidence="6">Bb-Pol-6</strain>
    </source>
</reference>
<dbReference type="SMART" id="SM00342">
    <property type="entry name" value="HTH_ARAC"/>
    <property type="match status" value="1"/>
</dbReference>
<keyword evidence="3" id="KW-0804">Transcription</keyword>
<dbReference type="InterPro" id="IPR052158">
    <property type="entry name" value="INH-QAR"/>
</dbReference>
<organism evidence="6 7">
    <name type="scientific">Robbsia betulipollinis</name>
    <dbReference type="NCBI Taxonomy" id="2981849"/>
    <lineage>
        <taxon>Bacteria</taxon>
        <taxon>Pseudomonadati</taxon>
        <taxon>Pseudomonadota</taxon>
        <taxon>Betaproteobacteria</taxon>
        <taxon>Burkholderiales</taxon>
        <taxon>Burkholderiaceae</taxon>
        <taxon>Robbsia</taxon>
    </lineage>
</organism>
<evidence type="ECO:0000256" key="3">
    <source>
        <dbReference type="ARBA" id="ARBA00023163"/>
    </source>
</evidence>
<protein>
    <submittedName>
        <fullName evidence="6">Helix-turn-helix domain-containing protein</fullName>
    </submittedName>
</protein>
<dbReference type="Pfam" id="PF01965">
    <property type="entry name" value="DJ-1_PfpI"/>
    <property type="match status" value="1"/>
</dbReference>
<dbReference type="Gene3D" id="1.10.10.60">
    <property type="entry name" value="Homeodomain-like"/>
    <property type="match status" value="1"/>
</dbReference>
<dbReference type="PANTHER" id="PTHR43130:SF3">
    <property type="entry name" value="HTH-TYPE TRANSCRIPTIONAL REGULATOR RV1931C"/>
    <property type="match status" value="1"/>
</dbReference>
<proteinExistence type="predicted"/>
<dbReference type="InterPro" id="IPR018062">
    <property type="entry name" value="HTH_AraC-typ_CS"/>
</dbReference>
<evidence type="ECO:0000313" key="6">
    <source>
        <dbReference type="EMBL" id="MCY0386042.1"/>
    </source>
</evidence>
<dbReference type="RefSeq" id="WP_267845261.1">
    <property type="nucleotide sequence ID" value="NZ_JAPMXC010000001.1"/>
</dbReference>
<evidence type="ECO:0000256" key="4">
    <source>
        <dbReference type="SAM" id="MobiDB-lite"/>
    </source>
</evidence>
<dbReference type="CDD" id="cd03137">
    <property type="entry name" value="GATase1_AraC_1"/>
    <property type="match status" value="1"/>
</dbReference>
<accession>A0ABT3ZI64</accession>
<evidence type="ECO:0000256" key="1">
    <source>
        <dbReference type="ARBA" id="ARBA00023015"/>
    </source>
</evidence>
<sequence length="351" mass="36952">MTMPGGASHAETDAEKGAGADGDAAAGRRIHILAFHDVQLLDVCGPLQVFASANACASARGMPRPYDAHVVAAGGSVLSSAGPTLSTLPLARAPARADTLIVAGGEGVMAASGDAELRAWVRAHAAHARRLASVCSGAFLLAAAGLLDGRRVVTHWAHCDALARRYPSLRVERDPIFIQDGDVWSSAGVTAGIDLTLAFVEADLGRALALHVARHLVVFLKRPGGQNQFSTTLALQESSERFGTLFAWIADHLGEELPVGRLAERAGMSERSFVRHFRADTGRTPARAVERMRVEAACRLLAETAVPVKRIAARCGFGSEETLRRGVLRIVGVAPQDYRERFGTGTGTGAG</sequence>
<name>A0ABT3ZI64_9BURK</name>
<dbReference type="SUPFAM" id="SSF52317">
    <property type="entry name" value="Class I glutamine amidotransferase-like"/>
    <property type="match status" value="1"/>
</dbReference>
<feature type="domain" description="HTH araC/xylS-type" evidence="5">
    <location>
        <begin position="243"/>
        <end position="341"/>
    </location>
</feature>
<comment type="caution">
    <text evidence="6">The sequence shown here is derived from an EMBL/GenBank/DDBJ whole genome shotgun (WGS) entry which is preliminary data.</text>
</comment>
<keyword evidence="1" id="KW-0805">Transcription regulation</keyword>
<dbReference type="Proteomes" id="UP001082899">
    <property type="component" value="Unassembled WGS sequence"/>
</dbReference>
<dbReference type="EMBL" id="JAPMXC010000001">
    <property type="protein sequence ID" value="MCY0386042.1"/>
    <property type="molecule type" value="Genomic_DNA"/>
</dbReference>
<dbReference type="Pfam" id="PF12833">
    <property type="entry name" value="HTH_18"/>
    <property type="match status" value="1"/>
</dbReference>
<dbReference type="InterPro" id="IPR002818">
    <property type="entry name" value="DJ-1/PfpI"/>
</dbReference>
<keyword evidence="2" id="KW-0238">DNA-binding</keyword>
<feature type="region of interest" description="Disordered" evidence="4">
    <location>
        <begin position="1"/>
        <end position="21"/>
    </location>
</feature>
<dbReference type="PROSITE" id="PS01124">
    <property type="entry name" value="HTH_ARAC_FAMILY_2"/>
    <property type="match status" value="1"/>
</dbReference>
<evidence type="ECO:0000256" key="2">
    <source>
        <dbReference type="ARBA" id="ARBA00023125"/>
    </source>
</evidence>